<dbReference type="OrthoDB" id="1922221at2759"/>
<feature type="region of interest" description="Disordered" evidence="3">
    <location>
        <begin position="104"/>
        <end position="124"/>
    </location>
</feature>
<dbReference type="SUPFAM" id="SSF74788">
    <property type="entry name" value="Cullin repeat-like"/>
    <property type="match status" value="1"/>
</dbReference>
<feature type="compositionally biased region" description="Low complexity" evidence="3">
    <location>
        <begin position="32"/>
        <end position="42"/>
    </location>
</feature>
<sequence length="879" mass="94323">MDEAADLALLVSPQRSVTPPPASPCPIIRSCPAAGPAPAQDQPPEPADDRHPRPAGHALVKIGQDDRSARSPASHADPISIRIFSNLADTTFLDIDAVLASLSRPGPSRSVSASTSASSSTPISSVPGVKANVKGYSLAPTLTPIASAPGSGAATPADETAILTRGPDIMALGEFFGAMDAVTGDLERMWKGFKEGRGGAREAGVRDLRDEGDSVGRGWRGSMWAERRCKRDWKRFGSSRDGVAEGGHDHWARSLQPVAFLHPAGDQYHITLASHLSRPYRLSRLSPRSTLASLSPLSLLSALAPLAPFQCTRHIADTPSRSQSALVEVGFSGIAQLFLKIAREGMGRTYEIDHMLSSGKRGDSGLFAMTDPSLSLCFFSISFPHMRLGLSLWLYSISILHFTLARPPSLLSRLEQELGIHLHACMYADLASPDILNLTLTVSHPSMSLLRHRHLPAQTLPYARLLSLWNTSFTNALPFPSTRPAHPAQLLPPTPHPPPPDHLHPLPPAPRLAPSCLAQNRVPPHTAAETLLITTLFPSHPPPSLLPQSLSQPLSLLSTAFNPTISTIKRSVSTHAFLAIELYASLQTISARWEATLTKCLSMTRTPPTGSEVRDMLTALSGTVTTIRGLAMRSFPEFLVDIQTASGGNGNGNGNGDRGPSAGISDTTHSTLTYLETLPAFEVTVESLLQSSQSQRSWLMGASEAPSPVRSAAEEGGVVKLFVGRGRVEVKSRLSRGQVEVKSESTQGRVGVEDEESLAILADLITADILGTLIIYLKQRASTMKRVIGQTFLLNNLSHIRNTTAGFNLDIIGPGAEDMLNKAFREAKRSRGHVQATSESEIKSEFDLEPEVHNARHPSLAFAASQPKLFGLVEQSVPS</sequence>
<feature type="compositionally biased region" description="Low complexity" evidence="3">
    <location>
        <begin position="105"/>
        <end position="124"/>
    </location>
</feature>
<evidence type="ECO:0000256" key="1">
    <source>
        <dbReference type="ARBA" id="ARBA00006756"/>
    </source>
</evidence>
<keyword evidence="6" id="KW-1185">Reference proteome</keyword>
<comment type="similarity">
    <text evidence="1">Belongs to the EXO70 family.</text>
</comment>
<evidence type="ECO:0000256" key="2">
    <source>
        <dbReference type="ARBA" id="ARBA00022448"/>
    </source>
</evidence>
<dbReference type="GO" id="GO:0000145">
    <property type="term" value="C:exocyst"/>
    <property type="evidence" value="ECO:0007669"/>
    <property type="project" value="InterPro"/>
</dbReference>
<dbReference type="GO" id="GO:0005546">
    <property type="term" value="F:phosphatidylinositol-4,5-bisphosphate binding"/>
    <property type="evidence" value="ECO:0007669"/>
    <property type="project" value="InterPro"/>
</dbReference>
<proteinExistence type="inferred from homology"/>
<feature type="region of interest" description="Disordered" evidence="3">
    <location>
        <begin position="1"/>
        <end position="75"/>
    </location>
</feature>
<evidence type="ECO:0000259" key="4">
    <source>
        <dbReference type="Pfam" id="PF03081"/>
    </source>
</evidence>
<protein>
    <recommendedName>
        <fullName evidence="4">Exocyst complex subunit Exo70 C-terminal domain-containing protein</fullName>
    </recommendedName>
</protein>
<reference evidence="5 6" key="1">
    <citation type="submission" date="2018-11" db="EMBL/GenBank/DDBJ databases">
        <title>Genome sequence of Saitozyma podzolica DSM 27192.</title>
        <authorList>
            <person name="Aliyu H."/>
            <person name="Gorte O."/>
            <person name="Ochsenreither K."/>
        </authorList>
    </citation>
    <scope>NUCLEOTIDE SEQUENCE [LARGE SCALE GENOMIC DNA]</scope>
    <source>
        <strain evidence="5 6">DSM 27192</strain>
    </source>
</reference>
<feature type="domain" description="Exocyst complex subunit Exo70 C-terminal" evidence="4">
    <location>
        <begin position="527"/>
        <end position="828"/>
    </location>
</feature>
<name>A0A427XYA7_9TREE</name>
<dbReference type="GO" id="GO:0006887">
    <property type="term" value="P:exocytosis"/>
    <property type="evidence" value="ECO:0007669"/>
    <property type="project" value="InterPro"/>
</dbReference>
<dbReference type="Proteomes" id="UP000279259">
    <property type="component" value="Unassembled WGS sequence"/>
</dbReference>
<evidence type="ECO:0000313" key="6">
    <source>
        <dbReference type="Proteomes" id="UP000279259"/>
    </source>
</evidence>
<organism evidence="5 6">
    <name type="scientific">Saitozyma podzolica</name>
    <dbReference type="NCBI Taxonomy" id="1890683"/>
    <lineage>
        <taxon>Eukaryota</taxon>
        <taxon>Fungi</taxon>
        <taxon>Dikarya</taxon>
        <taxon>Basidiomycota</taxon>
        <taxon>Agaricomycotina</taxon>
        <taxon>Tremellomycetes</taxon>
        <taxon>Tremellales</taxon>
        <taxon>Trimorphomycetaceae</taxon>
        <taxon>Saitozyma</taxon>
    </lineage>
</organism>
<dbReference type="Pfam" id="PF03081">
    <property type="entry name" value="Exo70_C"/>
    <property type="match status" value="1"/>
</dbReference>
<dbReference type="STRING" id="1890683.A0A427XYA7"/>
<accession>A0A427XYA7</accession>
<evidence type="ECO:0000256" key="3">
    <source>
        <dbReference type="SAM" id="MobiDB-lite"/>
    </source>
</evidence>
<gene>
    <name evidence="5" type="ORF">EHS25_005417</name>
</gene>
<dbReference type="EMBL" id="RSCD01000023">
    <property type="protein sequence ID" value="RSH83802.1"/>
    <property type="molecule type" value="Genomic_DNA"/>
</dbReference>
<dbReference type="AlphaFoldDB" id="A0A427XYA7"/>
<comment type="caution">
    <text evidence="5">The sequence shown here is derived from an EMBL/GenBank/DDBJ whole genome shotgun (WGS) entry which is preliminary data.</text>
</comment>
<keyword evidence="2" id="KW-0813">Transport</keyword>
<dbReference type="Gene3D" id="1.20.1280.170">
    <property type="entry name" value="Exocyst complex component Exo70"/>
    <property type="match status" value="1"/>
</dbReference>
<evidence type="ECO:0000313" key="5">
    <source>
        <dbReference type="EMBL" id="RSH83802.1"/>
    </source>
</evidence>
<dbReference type="InterPro" id="IPR046364">
    <property type="entry name" value="Exo70_C"/>
</dbReference>
<feature type="region of interest" description="Disordered" evidence="3">
    <location>
        <begin position="484"/>
        <end position="516"/>
    </location>
</feature>
<dbReference type="InterPro" id="IPR016159">
    <property type="entry name" value="Cullin_repeat-like_dom_sf"/>
</dbReference>